<dbReference type="NCBIfam" id="TIGR02168">
    <property type="entry name" value="SMC_prok_B"/>
    <property type="match status" value="1"/>
</dbReference>
<organism evidence="9">
    <name type="scientific">hydrothermal vent metagenome</name>
    <dbReference type="NCBI Taxonomy" id="652676"/>
    <lineage>
        <taxon>unclassified sequences</taxon>
        <taxon>metagenomes</taxon>
        <taxon>ecological metagenomes</taxon>
    </lineage>
</organism>
<dbReference type="InterPro" id="IPR024704">
    <property type="entry name" value="SMC"/>
</dbReference>
<feature type="region of interest" description="Disordered" evidence="7">
    <location>
        <begin position="380"/>
        <end position="403"/>
    </location>
</feature>
<proteinExistence type="inferred from homology"/>
<dbReference type="GO" id="GO:0030261">
    <property type="term" value="P:chromosome condensation"/>
    <property type="evidence" value="ECO:0007669"/>
    <property type="project" value="InterPro"/>
</dbReference>
<feature type="compositionally biased region" description="Polar residues" evidence="7">
    <location>
        <begin position="816"/>
        <end position="825"/>
    </location>
</feature>
<dbReference type="InterPro" id="IPR003395">
    <property type="entry name" value="RecF/RecN/SMC_N"/>
</dbReference>
<keyword evidence="1" id="KW-0963">Cytoplasm</keyword>
<dbReference type="PANTHER" id="PTHR43977">
    <property type="entry name" value="STRUCTURAL MAINTENANCE OF CHROMOSOMES PROTEIN 3"/>
    <property type="match status" value="1"/>
</dbReference>
<dbReference type="HAMAP" id="MF_01894">
    <property type="entry name" value="Smc_prok"/>
    <property type="match status" value="1"/>
</dbReference>
<feature type="region of interest" description="Disordered" evidence="7">
    <location>
        <begin position="766"/>
        <end position="827"/>
    </location>
</feature>
<dbReference type="CDD" id="cd03278">
    <property type="entry name" value="ABC_SMC_barmotin"/>
    <property type="match status" value="2"/>
</dbReference>
<evidence type="ECO:0000256" key="7">
    <source>
        <dbReference type="SAM" id="MobiDB-lite"/>
    </source>
</evidence>
<protein>
    <submittedName>
        <fullName evidence="9">Chromosome partition protein smc</fullName>
    </submittedName>
</protein>
<dbReference type="InterPro" id="IPR027417">
    <property type="entry name" value="P-loop_NTPase"/>
</dbReference>
<dbReference type="AlphaFoldDB" id="A0A3B0YGY5"/>
<dbReference type="PIRSF" id="PIRSF005719">
    <property type="entry name" value="SMC"/>
    <property type="match status" value="1"/>
</dbReference>
<dbReference type="GO" id="GO:0016887">
    <property type="term" value="F:ATP hydrolysis activity"/>
    <property type="evidence" value="ECO:0007669"/>
    <property type="project" value="InterPro"/>
</dbReference>
<feature type="compositionally biased region" description="Basic and acidic residues" evidence="7">
    <location>
        <begin position="918"/>
        <end position="937"/>
    </location>
</feature>
<feature type="domain" description="SMC hinge" evidence="8">
    <location>
        <begin position="548"/>
        <end position="650"/>
    </location>
</feature>
<feature type="region of interest" description="Disordered" evidence="7">
    <location>
        <begin position="839"/>
        <end position="871"/>
    </location>
</feature>
<feature type="compositionally biased region" description="Basic and acidic residues" evidence="7">
    <location>
        <begin position="800"/>
        <end position="815"/>
    </location>
</feature>
<dbReference type="EMBL" id="UOFK01000213">
    <property type="protein sequence ID" value="VAW80155.1"/>
    <property type="molecule type" value="Genomic_DNA"/>
</dbReference>
<dbReference type="GO" id="GO:0003677">
    <property type="term" value="F:DNA binding"/>
    <property type="evidence" value="ECO:0007669"/>
    <property type="project" value="UniProtKB-KW"/>
</dbReference>
<evidence type="ECO:0000256" key="4">
    <source>
        <dbReference type="ARBA" id="ARBA00023054"/>
    </source>
</evidence>
<keyword evidence="3" id="KW-0067">ATP-binding</keyword>
<feature type="coiled-coil region" evidence="6">
    <location>
        <begin position="278"/>
        <end position="361"/>
    </location>
</feature>
<dbReference type="InterPro" id="IPR010935">
    <property type="entry name" value="SMC_hinge"/>
</dbReference>
<evidence type="ECO:0000313" key="9">
    <source>
        <dbReference type="EMBL" id="VAW80155.1"/>
    </source>
</evidence>
<keyword evidence="4 6" id="KW-0175">Coiled coil</keyword>
<dbReference type="InterPro" id="IPR011890">
    <property type="entry name" value="SMC_prok"/>
</dbReference>
<dbReference type="SUPFAM" id="SSF52540">
    <property type="entry name" value="P-loop containing nucleoside triphosphate hydrolases"/>
    <property type="match status" value="1"/>
</dbReference>
<name>A0A3B0YGY5_9ZZZZ</name>
<gene>
    <name evidence="9" type="ORF">MNBD_GAMMA13-1497</name>
</gene>
<feature type="region of interest" description="Disordered" evidence="7">
    <location>
        <begin position="918"/>
        <end position="938"/>
    </location>
</feature>
<feature type="compositionally biased region" description="Basic and acidic residues" evidence="7">
    <location>
        <begin position="839"/>
        <end position="856"/>
    </location>
</feature>
<dbReference type="SUPFAM" id="SSF75553">
    <property type="entry name" value="Smc hinge domain"/>
    <property type="match status" value="1"/>
</dbReference>
<evidence type="ECO:0000256" key="1">
    <source>
        <dbReference type="ARBA" id="ARBA00022490"/>
    </source>
</evidence>
<sequence length="1197" mass="135806">MLVRIPSLRLNCNRVLVTGKRYRYLSQMRLSKLKLSGFKSFVDPTTVLFPSSLTGVVGPNGCGKSNIIDAVRWVMGESSAKHLRGDSMADVIFNGSTARKPVAQASVELIFDNAEGAVGGQYASYSEIAIRRQVSRDGQSIYFLNGSRCRRRDITDIFLGTGLGPRSYSIIEQGMISRLIEAKPEELRTFLEEAAGISKYKERRRETETRIRHTHENLSRLSDLREEIEKQLEKLKRQARSAERFKELRDQEHRIKAELLTLRYQALHDESAERRKQIQEKETRLEAVTAELRAVEAALEKGRADHIEFSDHFNEVQGRYYELGAEVARVEQAIQHGKETRQNQQEELEKTEQAWNEVQAHIKVDSQRLELLAGELAENTPQREAARHKAEASRQARTTAEQAMQAWQTEWDAFNTRTNEASQTVQVERTRIDQLERQLAQLGQRHERITREQAQLDSQQLGQEITTLEQQAEERQQHSTHLQQELQQLRISIDSLRDASRNQQRELHEAQNQQQGLSGRLASLQALQQAALGEGESAVNQWLDMQDLGDAPRLAKQLDVASGWERAVETALGSNLEAVCLDDVDNIAAALEQLQQGKLSVVDTRATPTVTTTSIAAIPLTDKVSAPWSLDGLLSGIYIAESLPEALQLRRQLAAHESVITREGVWIGSRWLRLTRDQDAQTGVLEREKEISGIEEELKVNIDLVSALEAALEETREALQQAEARREEMQVEANLAHRQFSDARAQLDARRTRLEQIHKRAEALHKELSEISQQQDEDNQTADSARKQLHQALASLDILADEREQRSGERDRLRNTLESSRSQAQQDRDLAHELDMKYQSHHTEQETTRQNLERMRGQQTHLQQRRESLQQSLAGSEAPLQAMAEELADHLKKRLAVEGELAEERRKVESVEHKLREDEQLRHRKEQDARQTRDSLGNDKLAWQETKVRGETLLEQIDESDFELATLVEEIDASAEIATWEEEAERLSNRIQRLGPINLAAIDEYDEQSGRKKYLDAQHEDVSSALETLEEAIRKIDRETRTRFKETFDKVNSGVQVMFPRLFGGGHAYLEMTGDDLLDTGVTIMARPPGKRNSTIHLLSGGEKALTAVALVFAIFELNPSPFCMLDEVDAPLDDANVGRFCELVAEMSERVQFIFITHNKITMDLSNQLTGVTMHEPGVSRLVAVDVEAAVKLVAV</sequence>
<keyword evidence="5" id="KW-0238">DNA-binding</keyword>
<dbReference type="Pfam" id="PF02463">
    <property type="entry name" value="SMC_N"/>
    <property type="match status" value="1"/>
</dbReference>
<feature type="coiled-coil region" evidence="6">
    <location>
        <begin position="418"/>
        <end position="527"/>
    </location>
</feature>
<reference evidence="9" key="1">
    <citation type="submission" date="2018-06" db="EMBL/GenBank/DDBJ databases">
        <authorList>
            <person name="Zhirakovskaya E."/>
        </authorList>
    </citation>
    <scope>NUCLEOTIDE SEQUENCE</scope>
</reference>
<dbReference type="Gene3D" id="3.40.50.300">
    <property type="entry name" value="P-loop containing nucleotide triphosphate hydrolases"/>
    <property type="match status" value="2"/>
</dbReference>
<evidence type="ECO:0000256" key="6">
    <source>
        <dbReference type="SAM" id="Coils"/>
    </source>
</evidence>
<feature type="compositionally biased region" description="Basic and acidic residues" evidence="7">
    <location>
        <begin position="384"/>
        <end position="394"/>
    </location>
</feature>
<dbReference type="Pfam" id="PF06470">
    <property type="entry name" value="SMC_hinge"/>
    <property type="match status" value="1"/>
</dbReference>
<evidence type="ECO:0000256" key="5">
    <source>
        <dbReference type="ARBA" id="ARBA00023125"/>
    </source>
</evidence>
<dbReference type="GO" id="GO:0005694">
    <property type="term" value="C:chromosome"/>
    <property type="evidence" value="ECO:0007669"/>
    <property type="project" value="InterPro"/>
</dbReference>
<dbReference type="InterPro" id="IPR036277">
    <property type="entry name" value="SMC_hinge_sf"/>
</dbReference>
<accession>A0A3B0YGY5</accession>
<evidence type="ECO:0000256" key="3">
    <source>
        <dbReference type="ARBA" id="ARBA00022840"/>
    </source>
</evidence>
<dbReference type="GO" id="GO:0007062">
    <property type="term" value="P:sister chromatid cohesion"/>
    <property type="evidence" value="ECO:0007669"/>
    <property type="project" value="InterPro"/>
</dbReference>
<feature type="coiled-coil region" evidence="6">
    <location>
        <begin position="211"/>
        <end position="245"/>
    </location>
</feature>
<dbReference type="GO" id="GO:0005524">
    <property type="term" value="F:ATP binding"/>
    <property type="evidence" value="ECO:0007669"/>
    <property type="project" value="UniProtKB-KW"/>
</dbReference>
<evidence type="ECO:0000256" key="2">
    <source>
        <dbReference type="ARBA" id="ARBA00022741"/>
    </source>
</evidence>
<dbReference type="SMART" id="SM00968">
    <property type="entry name" value="SMC_hinge"/>
    <property type="match status" value="1"/>
</dbReference>
<evidence type="ECO:0000259" key="8">
    <source>
        <dbReference type="SMART" id="SM00968"/>
    </source>
</evidence>
<keyword evidence="2" id="KW-0547">Nucleotide-binding</keyword>